<protein>
    <recommendedName>
        <fullName evidence="4">Stress protein DDR48</fullName>
    </recommendedName>
</protein>
<feature type="compositionally biased region" description="Basic and acidic residues" evidence="1">
    <location>
        <begin position="178"/>
        <end position="189"/>
    </location>
</feature>
<reference evidence="3" key="1">
    <citation type="journal article" date="2012" name="G3 (Bethesda)">
        <title>Pichia sorbitophila, an interspecies yeast hybrid reveals early steps of genome resolution following polyploidization.</title>
        <authorList>
            <person name="Leh Louis V."/>
            <person name="Despons L."/>
            <person name="Friedrich A."/>
            <person name="Martin T."/>
            <person name="Durrens P."/>
            <person name="Casaregola S."/>
            <person name="Neuveglise C."/>
            <person name="Fairhead C."/>
            <person name="Marck C."/>
            <person name="Cruz J.A."/>
            <person name="Straub M.L."/>
            <person name="Kugler V."/>
            <person name="Sacerdot C."/>
            <person name="Uzunov Z."/>
            <person name="Thierry A."/>
            <person name="Weiss S."/>
            <person name="Bleykasten C."/>
            <person name="De Montigny J."/>
            <person name="Jacques N."/>
            <person name="Jung P."/>
            <person name="Lemaire M."/>
            <person name="Mallet S."/>
            <person name="Morel G."/>
            <person name="Richard G.F."/>
            <person name="Sarkar A."/>
            <person name="Savel G."/>
            <person name="Schacherer J."/>
            <person name="Seret M.L."/>
            <person name="Talla E."/>
            <person name="Samson G."/>
            <person name="Jubin C."/>
            <person name="Poulain J."/>
            <person name="Vacherie B."/>
            <person name="Barbe V."/>
            <person name="Pelletier E."/>
            <person name="Sherman D.J."/>
            <person name="Westhof E."/>
            <person name="Weissenbach J."/>
            <person name="Baret P.V."/>
            <person name="Wincker P."/>
            <person name="Gaillardin C."/>
            <person name="Dujon B."/>
            <person name="Souciet J.L."/>
        </authorList>
    </citation>
    <scope>NUCLEOTIDE SEQUENCE [LARGE SCALE GENOMIC DNA]</scope>
    <source>
        <strain evidence="3">CBS 270.75 / DBVPG 7215 / KCTC 17166 / NRRL Y-17582</strain>
    </source>
</reference>
<gene>
    <name evidence="2" type="ordered locus">Ecym_2170</name>
</gene>
<sequence length="219" mass="23815">MDLFNKVKSAIGEDNLSKLQEEVTQRISKTSLSDGKKNSKDTSEGGSYIGGKYGSTVNDDSVATDSYGSSNIGSQGFRNDENDDSKDYRKSESYNIRSDNDDDQFGSNNEPYSDNDGNYGSKTDSYGSSVNYGSKKSDSYGSRNDDDANNYGSKKSSSYGSRNDDNNYGSKNSGFHGSRNDDASGDKASGDYGTTSRTGDSIYNRGDCYGERNDNYNDN</sequence>
<evidence type="ECO:0000313" key="3">
    <source>
        <dbReference type="Proteomes" id="UP000006790"/>
    </source>
</evidence>
<evidence type="ECO:0000313" key="2">
    <source>
        <dbReference type="EMBL" id="AET37921.1"/>
    </source>
</evidence>
<dbReference type="AlphaFoldDB" id="G8JNK5"/>
<feature type="compositionally biased region" description="Polar residues" evidence="1">
    <location>
        <begin position="166"/>
        <end position="175"/>
    </location>
</feature>
<evidence type="ECO:0008006" key="4">
    <source>
        <dbReference type="Google" id="ProtNLM"/>
    </source>
</evidence>
<dbReference type="KEGG" id="erc:Ecym_2170"/>
<organism evidence="2 3">
    <name type="scientific">Eremothecium cymbalariae (strain CBS 270.75 / DBVPG 7215 / KCTC 17166 / NRRL Y-17582)</name>
    <name type="common">Yeast</name>
    <dbReference type="NCBI Taxonomy" id="931890"/>
    <lineage>
        <taxon>Eukaryota</taxon>
        <taxon>Fungi</taxon>
        <taxon>Dikarya</taxon>
        <taxon>Ascomycota</taxon>
        <taxon>Saccharomycotina</taxon>
        <taxon>Saccharomycetes</taxon>
        <taxon>Saccharomycetales</taxon>
        <taxon>Saccharomycetaceae</taxon>
        <taxon>Eremothecium</taxon>
    </lineage>
</organism>
<proteinExistence type="predicted"/>
<accession>G8JNK5</accession>
<keyword evidence="3" id="KW-1185">Reference proteome</keyword>
<dbReference type="InParanoid" id="G8JNK5"/>
<feature type="compositionally biased region" description="Basic and acidic residues" evidence="1">
    <location>
        <begin position="135"/>
        <end position="146"/>
    </location>
</feature>
<dbReference type="Proteomes" id="UP000006790">
    <property type="component" value="Chromosome 2"/>
</dbReference>
<dbReference type="GeneID" id="11470533"/>
<dbReference type="OMA" id="GFRNDEN"/>
<feature type="compositionally biased region" description="Low complexity" evidence="1">
    <location>
        <begin position="149"/>
        <end position="161"/>
    </location>
</feature>
<feature type="compositionally biased region" description="Polar residues" evidence="1">
    <location>
        <begin position="105"/>
        <end position="134"/>
    </location>
</feature>
<feature type="region of interest" description="Disordered" evidence="1">
    <location>
        <begin position="26"/>
        <end position="219"/>
    </location>
</feature>
<feature type="compositionally biased region" description="Basic and acidic residues" evidence="1">
    <location>
        <begin position="208"/>
        <end position="219"/>
    </location>
</feature>
<dbReference type="EMBL" id="CP002498">
    <property type="protein sequence ID" value="AET37921.1"/>
    <property type="molecule type" value="Genomic_DNA"/>
</dbReference>
<evidence type="ECO:0000256" key="1">
    <source>
        <dbReference type="SAM" id="MobiDB-lite"/>
    </source>
</evidence>
<feature type="compositionally biased region" description="Polar residues" evidence="1">
    <location>
        <begin position="55"/>
        <end position="77"/>
    </location>
</feature>
<feature type="compositionally biased region" description="Polar residues" evidence="1">
    <location>
        <begin position="192"/>
        <end position="201"/>
    </location>
</feature>
<dbReference type="RefSeq" id="XP_003644738.1">
    <property type="nucleotide sequence ID" value="XM_003644690.1"/>
</dbReference>
<dbReference type="HOGENOM" id="CLU_1261509_0_0_1"/>
<feature type="compositionally biased region" description="Basic and acidic residues" evidence="1">
    <location>
        <begin position="34"/>
        <end position="43"/>
    </location>
</feature>
<name>G8JNK5_ERECY</name>